<organism evidence="4 5">
    <name type="scientific">Pseudo-nitzschia multistriata</name>
    <dbReference type="NCBI Taxonomy" id="183589"/>
    <lineage>
        <taxon>Eukaryota</taxon>
        <taxon>Sar</taxon>
        <taxon>Stramenopiles</taxon>
        <taxon>Ochrophyta</taxon>
        <taxon>Bacillariophyta</taxon>
        <taxon>Bacillariophyceae</taxon>
        <taxon>Bacillariophycidae</taxon>
        <taxon>Bacillariales</taxon>
        <taxon>Bacillariaceae</taxon>
        <taxon>Pseudo-nitzschia</taxon>
    </lineage>
</organism>
<feature type="compositionally biased region" description="Polar residues" evidence="2">
    <location>
        <begin position="1680"/>
        <end position="1690"/>
    </location>
</feature>
<feature type="region of interest" description="Disordered" evidence="2">
    <location>
        <begin position="840"/>
        <end position="867"/>
    </location>
</feature>
<keyword evidence="3" id="KW-0732">Signal</keyword>
<feature type="compositionally biased region" description="Basic and acidic residues" evidence="2">
    <location>
        <begin position="361"/>
        <end position="391"/>
    </location>
</feature>
<feature type="region of interest" description="Disordered" evidence="2">
    <location>
        <begin position="1572"/>
        <end position="1609"/>
    </location>
</feature>
<feature type="compositionally biased region" description="Basic and acidic residues" evidence="2">
    <location>
        <begin position="1868"/>
        <end position="1905"/>
    </location>
</feature>
<feature type="compositionally biased region" description="Polar residues" evidence="2">
    <location>
        <begin position="1439"/>
        <end position="1463"/>
    </location>
</feature>
<feature type="compositionally biased region" description="Polar residues" evidence="2">
    <location>
        <begin position="639"/>
        <end position="654"/>
    </location>
</feature>
<feature type="coiled-coil region" evidence="1">
    <location>
        <begin position="201"/>
        <end position="228"/>
    </location>
</feature>
<feature type="compositionally biased region" description="Low complexity" evidence="2">
    <location>
        <begin position="321"/>
        <end position="332"/>
    </location>
</feature>
<feature type="signal peptide" evidence="3">
    <location>
        <begin position="1"/>
        <end position="18"/>
    </location>
</feature>
<keyword evidence="5" id="KW-1185">Reference proteome</keyword>
<feature type="region of interest" description="Disordered" evidence="2">
    <location>
        <begin position="1104"/>
        <end position="1486"/>
    </location>
</feature>
<dbReference type="Proteomes" id="UP000291116">
    <property type="component" value="Unassembled WGS sequence"/>
</dbReference>
<feature type="compositionally biased region" description="Basic and acidic residues" evidence="2">
    <location>
        <begin position="1402"/>
        <end position="1411"/>
    </location>
</feature>
<dbReference type="EMBL" id="CAACVS010000311">
    <property type="protein sequence ID" value="VEU40826.1"/>
    <property type="molecule type" value="Genomic_DNA"/>
</dbReference>
<feature type="compositionally biased region" description="Basic and acidic residues" evidence="2">
    <location>
        <begin position="333"/>
        <end position="344"/>
    </location>
</feature>
<feature type="compositionally biased region" description="Basic and acidic residues" evidence="2">
    <location>
        <begin position="1807"/>
        <end position="1821"/>
    </location>
</feature>
<feature type="region of interest" description="Disordered" evidence="2">
    <location>
        <begin position="1504"/>
        <end position="1542"/>
    </location>
</feature>
<keyword evidence="1" id="KW-0175">Coiled coil</keyword>
<feature type="coiled-coil region" evidence="1">
    <location>
        <begin position="2168"/>
        <end position="2195"/>
    </location>
</feature>
<feature type="compositionally biased region" description="Polar residues" evidence="2">
    <location>
        <begin position="1301"/>
        <end position="1318"/>
    </location>
</feature>
<feature type="compositionally biased region" description="Low complexity" evidence="2">
    <location>
        <begin position="397"/>
        <end position="409"/>
    </location>
</feature>
<protein>
    <submittedName>
        <fullName evidence="4">Uncharacterized protein</fullName>
    </submittedName>
</protein>
<feature type="region of interest" description="Disordered" evidence="2">
    <location>
        <begin position="506"/>
        <end position="598"/>
    </location>
</feature>
<feature type="compositionally biased region" description="Basic and acidic residues" evidence="2">
    <location>
        <begin position="575"/>
        <end position="598"/>
    </location>
</feature>
<feature type="compositionally biased region" description="Basic and acidic residues" evidence="2">
    <location>
        <begin position="1513"/>
        <end position="1542"/>
    </location>
</feature>
<feature type="compositionally biased region" description="Basic and acidic residues" evidence="2">
    <location>
        <begin position="1621"/>
        <end position="1644"/>
    </location>
</feature>
<gene>
    <name evidence="4" type="ORF">PSNMU_V1.4_AUG-EV-PASAV3_0077230</name>
</gene>
<feature type="compositionally biased region" description="Basic and acidic residues" evidence="2">
    <location>
        <begin position="1577"/>
        <end position="1609"/>
    </location>
</feature>
<feature type="compositionally biased region" description="Basic and acidic residues" evidence="2">
    <location>
        <begin position="1833"/>
        <end position="1858"/>
    </location>
</feature>
<evidence type="ECO:0000256" key="1">
    <source>
        <dbReference type="SAM" id="Coils"/>
    </source>
</evidence>
<feature type="compositionally biased region" description="Acidic residues" evidence="2">
    <location>
        <begin position="732"/>
        <end position="742"/>
    </location>
</feature>
<feature type="compositionally biased region" description="Basic and acidic residues" evidence="2">
    <location>
        <begin position="1170"/>
        <end position="1194"/>
    </location>
</feature>
<evidence type="ECO:0000313" key="4">
    <source>
        <dbReference type="EMBL" id="VEU40826.1"/>
    </source>
</evidence>
<feature type="compositionally biased region" description="Polar residues" evidence="2">
    <location>
        <begin position="1115"/>
        <end position="1140"/>
    </location>
</feature>
<evidence type="ECO:0000313" key="5">
    <source>
        <dbReference type="Proteomes" id="UP000291116"/>
    </source>
</evidence>
<name>A0A448ZFP2_9STRA</name>
<feature type="compositionally biased region" description="Polar residues" evidence="2">
    <location>
        <begin position="674"/>
        <end position="686"/>
    </location>
</feature>
<feature type="region of interest" description="Disordered" evidence="2">
    <location>
        <begin position="320"/>
        <end position="447"/>
    </location>
</feature>
<feature type="compositionally biased region" description="Basic and acidic residues" evidence="2">
    <location>
        <begin position="531"/>
        <end position="542"/>
    </location>
</feature>
<feature type="region of interest" description="Disordered" evidence="2">
    <location>
        <begin position="611"/>
        <end position="805"/>
    </location>
</feature>
<feature type="compositionally biased region" description="Basic and acidic residues" evidence="2">
    <location>
        <begin position="627"/>
        <end position="638"/>
    </location>
</feature>
<feature type="compositionally biased region" description="Basic and acidic residues" evidence="2">
    <location>
        <begin position="1780"/>
        <end position="1800"/>
    </location>
</feature>
<feature type="compositionally biased region" description="Polar residues" evidence="2">
    <location>
        <begin position="1159"/>
        <end position="1169"/>
    </location>
</feature>
<feature type="compositionally biased region" description="Basic and acidic residues" evidence="2">
    <location>
        <begin position="1691"/>
        <end position="1702"/>
    </location>
</feature>
<feature type="compositionally biased region" description="Basic and acidic residues" evidence="2">
    <location>
        <begin position="1651"/>
        <end position="1679"/>
    </location>
</feature>
<sequence>MSMARAVFFYCMVATVYTVCLLSSDAFLQTNVANAFAFKLPKPPRIASDIINRGRSNDDGKPIAPILQDWSFNKQLTQDGTIKYSLKGTVRGHPAIPDGDVMTTAPLEGKALEIATNMLFAETKGNAKKNPTYIIKQRSSKYSKLVTTIAGTKYALLPPNIRIGDAPLLSQVKGGVVGSTDGQLSKSLPYKDQVVYLEEQIDVVRLLAEQEDEQLKELEEKQATAEITRNAGIIVTAALTGAAFFAGDDTNMVTTTTDPTVIQNTIVDPIVKPSASSTKIDNIEEIEESVEKAGEIQFAQPAKAVLPYLEERIRALEEALQEQQQQQQQNENEINKDKQQRNQDEVENDDYLKIAGGISDNVEHEEKSPVIEPTKFENERPRIETTKKVQEGNKAVSSSTKSISTAESTVTSMTTPEGESPKENSKQTHGSKNGLSSFQSSGDNKSNNKVIEEDAAPATITTNYEAEESTIIIPDEKKKIDERELGSSSKASMQMGITKMLTDVKESNQQTQGGSNIEDDSTLIWGSSTTTKDETKTSKPQDQEVEESVHVANGDNTIRMEENSAPSSDITSKIILDKDSSEESVSKSGDFGHEGDSEIAKFDTLILEKVKEEGEKNVDPNNSLDASNKERMAKELKNNNESTQKTNAESSDAGTNIDVGMTDIHVPVSENDPKSTQKQGKQQETTIDIKLEEMNQEKRLARNGIDIERSLESRTEDSPERDKIQLKRSVEGADEEFGEVIENEMKESFDEDLSENTEVVTRGERKVLTKQQTGDTTENDMLEDNKEEKEEIDSQQTMQEETRKKGLADLKEVTKQEIEYDKGSELIEDNKEEGKKLFQEETKEDLAQNEDTNIEIEASTSEEIEQEEIKNGPMFRNESTEASMDITPEERKDSLQGDMEGPVANSAIELESQDGENLKSDHIFSPVKEINKLATEMSQIRQNGSNEFEKKLLDLALAGTQVIKGEVDKSDVDIDLSDDIVSKLTSTALSIFGEDGVVMLNQISMDEMKKLSDTLSLNQLWAQLVEFCSKAKLLEDPSISELLKEYSDDDVQKIELVSAASFVAIVGGTIAISVRSKLTSEADGYYSDDYGNYWDDESQYSSSWESIESDFEGQNDYNPNTDSPFPFATSNWGDSSTTDPESWEVESHDYETEYYPSTPEKNPSAANDHQYTDVEKAQSQEMYRDQAFDQKGLDIPKLQGNDVYEKKTDSPESPSNTQRNEEGGATGTTTSRFSASSKLGDRSTNGASPFPNESSTFQKTEQGNNFPKKSTSPFGSGPKAGPSPFGSGSYTFQKNEEGNNLAKNGTSPFGNGTNSSTPPFGGAASSLPNGPATAKTGQGNTFPKKRTSPFGGGTTALPNYRQGNSFPNKAASPFGVAKSTFPKTGPKNEATRFSGGSSVSPKTEKQSESPKIEFSPFGGQSSASPVVGQETDGRPQRGDLSNWNPTDKANMNNVNDETRSSPVDETDSSDFRIKPKLPSKPQNDMYERMQMEQAKRLEEYERKQRISNGDTSMEVKKPVAKEAQETPYNVREEDERRKLAEERADIEEKRRIIAQEMAQLEKQKQETALKSLYKKGSQGEEKRSGYDVGANEEKNSQMTEEDKKEKERMKEIQRLAREQARFEIDARGLSKEEKSVLEKPRMERLQQLAREQARFEYDRRHANTRKELTNQSETKKKSVGESSVFKTSGTRSDDRTQDRIRQEFSMPSKKNGVRPRANNDSQKQVREFQVADMRSNEEKMQEQVRQYRQSSTEEETLMGTKKINQNKGSMFKSVQTASTEDVRREKSRLDQLENLAEKKGQYKTRNNIREPPNDVKKRSFYEEESGTQIIDVVAKDDTKDVDDSKITDSGNYDKEGQRNQEQVQDENYGDRKAGSRAESPHNRLDRESKNREKQSSEKYEKRKQLEAQARQRSKQQSIRNERLKVDQKVNSSSQRIIPEASNRVVVVEDRVRKDPEQQTYLQPESRLKEQKGLAKRQKEVADAIMKTDGSYKPSTESFANTSRMLKEVCGFPLSDYKGSKQFVHKKTNMGVYVGRTLSVPVRVSTPGTFVEFSINKKASEFDFGVKVVPDKGYAIDIKKSAPFTKHSGKGKTLLQDTVLVGAACAPCTLQFKFENKQSTLLEKVIISYDIKVTSPSRELLLGARRLRAESCLQAVEEDLLAMTGGTKSTTLKEEINSLQSQIDEKTKKIDSLKDEERRWVALIAKMEASKV</sequence>
<feature type="region of interest" description="Disordered" evidence="2">
    <location>
        <begin position="1621"/>
        <end position="1933"/>
    </location>
</feature>
<feature type="compositionally biased region" description="Polar residues" evidence="2">
    <location>
        <begin position="1227"/>
        <end position="1274"/>
    </location>
</feature>
<feature type="compositionally biased region" description="Polar residues" evidence="2">
    <location>
        <begin position="427"/>
        <end position="447"/>
    </location>
</feature>
<feature type="chain" id="PRO_5019175092" evidence="3">
    <location>
        <begin position="19"/>
        <end position="2211"/>
    </location>
</feature>
<reference evidence="4 5" key="1">
    <citation type="submission" date="2019-01" db="EMBL/GenBank/DDBJ databases">
        <authorList>
            <person name="Ferrante I. M."/>
        </authorList>
    </citation>
    <scope>NUCLEOTIDE SEQUENCE [LARGE SCALE GENOMIC DNA]</scope>
    <source>
        <strain evidence="4 5">B856</strain>
    </source>
</reference>
<accession>A0A448ZFP2</accession>
<feature type="compositionally biased region" description="Basic and acidic residues" evidence="2">
    <location>
        <begin position="687"/>
        <end position="731"/>
    </location>
</feature>
<dbReference type="OrthoDB" id="10681997at2759"/>
<proteinExistence type="predicted"/>
<feature type="compositionally biased region" description="Polar residues" evidence="2">
    <location>
        <begin position="1762"/>
        <end position="1779"/>
    </location>
</feature>
<evidence type="ECO:0000256" key="3">
    <source>
        <dbReference type="SAM" id="SignalP"/>
    </source>
</evidence>
<evidence type="ECO:0000256" key="2">
    <source>
        <dbReference type="SAM" id="MobiDB-lite"/>
    </source>
</evidence>